<dbReference type="Proteomes" id="UP000095746">
    <property type="component" value="Unassembled WGS sequence"/>
</dbReference>
<accession>A0A174HMD1</accession>
<evidence type="ECO:0000313" key="2">
    <source>
        <dbReference type="EMBL" id="CUO74308.1"/>
    </source>
</evidence>
<evidence type="ECO:0000256" key="1">
    <source>
        <dbReference type="SAM" id="MobiDB-lite"/>
    </source>
</evidence>
<feature type="region of interest" description="Disordered" evidence="1">
    <location>
        <begin position="1"/>
        <end position="20"/>
    </location>
</feature>
<name>A0A174HMD1_FLAPL</name>
<protein>
    <recommendedName>
        <fullName evidence="4">DUF5348 domain-containing protein</fullName>
    </recommendedName>
</protein>
<organism evidence="2 3">
    <name type="scientific">Flavonifractor plautii</name>
    <name type="common">Fusobacterium plautii</name>
    <dbReference type="NCBI Taxonomy" id="292800"/>
    <lineage>
        <taxon>Bacteria</taxon>
        <taxon>Bacillati</taxon>
        <taxon>Bacillota</taxon>
        <taxon>Clostridia</taxon>
        <taxon>Eubacteriales</taxon>
        <taxon>Oscillospiraceae</taxon>
        <taxon>Flavonifractor</taxon>
    </lineage>
</organism>
<evidence type="ECO:0000313" key="3">
    <source>
        <dbReference type="Proteomes" id="UP000095746"/>
    </source>
</evidence>
<reference evidence="2 3" key="1">
    <citation type="submission" date="2015-09" db="EMBL/GenBank/DDBJ databases">
        <authorList>
            <consortium name="Pathogen Informatics"/>
        </authorList>
    </citation>
    <scope>NUCLEOTIDE SEQUENCE [LARGE SCALE GENOMIC DNA]</scope>
    <source>
        <strain evidence="2 3">2789STDY5608854</strain>
    </source>
</reference>
<proteinExistence type="predicted"/>
<dbReference type="AlphaFoldDB" id="A0A174HMD1"/>
<gene>
    <name evidence="2" type="ORF">ERS852411_02079</name>
</gene>
<evidence type="ECO:0008006" key="4">
    <source>
        <dbReference type="Google" id="ProtNLM"/>
    </source>
</evidence>
<sequence length="82" mass="9150">MSWDKERIAQLQLPDPTDRDPHPRLLLEGYGVHAGQSFTALCPDGWHEITLEVSWEPTGPGCWYISTPGFEGVCPIGLFVKV</sequence>
<dbReference type="EMBL" id="CYZT01000157">
    <property type="protein sequence ID" value="CUO74308.1"/>
    <property type="molecule type" value="Genomic_DNA"/>
</dbReference>